<dbReference type="EMBL" id="BAABFB010000051">
    <property type="protein sequence ID" value="GAA4483073.1"/>
    <property type="molecule type" value="Genomic_DNA"/>
</dbReference>
<protein>
    <recommendedName>
        <fullName evidence="5">Blue (type 1) copper domain-containing protein</fullName>
    </recommendedName>
</protein>
<keyword evidence="1" id="KW-0479">Metal-binding</keyword>
<dbReference type="RefSeq" id="WP_425569871.1">
    <property type="nucleotide sequence ID" value="NZ_BAABFB010000051.1"/>
</dbReference>
<feature type="domain" description="Blue (type 1) copper" evidence="5">
    <location>
        <begin position="78"/>
        <end position="157"/>
    </location>
</feature>
<dbReference type="SUPFAM" id="SSF49503">
    <property type="entry name" value="Cupredoxins"/>
    <property type="match status" value="1"/>
</dbReference>
<keyword evidence="2" id="KW-0186">Copper</keyword>
<dbReference type="Gene3D" id="2.60.40.420">
    <property type="entry name" value="Cupredoxins - blue copper proteins"/>
    <property type="match status" value="1"/>
</dbReference>
<evidence type="ECO:0000256" key="2">
    <source>
        <dbReference type="ARBA" id="ARBA00023008"/>
    </source>
</evidence>
<keyword evidence="7" id="KW-1185">Reference proteome</keyword>
<evidence type="ECO:0000256" key="4">
    <source>
        <dbReference type="SAM" id="SignalP"/>
    </source>
</evidence>
<feature type="chain" id="PRO_5047045934" description="Blue (type 1) copper domain-containing protein" evidence="4">
    <location>
        <begin position="35"/>
        <end position="159"/>
    </location>
</feature>
<organism evidence="6 7">
    <name type="scientific">Rhodococcus olei</name>
    <dbReference type="NCBI Taxonomy" id="2161675"/>
    <lineage>
        <taxon>Bacteria</taxon>
        <taxon>Bacillati</taxon>
        <taxon>Actinomycetota</taxon>
        <taxon>Actinomycetes</taxon>
        <taxon>Mycobacteriales</taxon>
        <taxon>Nocardiaceae</taxon>
        <taxon>Rhodococcus</taxon>
    </lineage>
</organism>
<dbReference type="InterPro" id="IPR006311">
    <property type="entry name" value="TAT_signal"/>
</dbReference>
<proteinExistence type="predicted"/>
<name>A0ABP8P716_9NOCA</name>
<evidence type="ECO:0000256" key="3">
    <source>
        <dbReference type="SAM" id="MobiDB-lite"/>
    </source>
</evidence>
<sequence>MKIPAPSRRSLLALGAVGLTLVAGCGTPPAPATAPTVDFGAADGPTPGMDGMSAMPAMPDGANMAAPAPTPAAAPSATNTVQITGFAFAPASITIPVGTTVTWTNSDEEPHTVTAADGAFRSPGMGTGATYAFTFREPGTFDYICTIHPFMHGTVTVTP</sequence>
<comment type="caution">
    <text evidence="6">The sequence shown here is derived from an EMBL/GenBank/DDBJ whole genome shotgun (WGS) entry which is preliminary data.</text>
</comment>
<dbReference type="InterPro" id="IPR052721">
    <property type="entry name" value="ET_Amicyanin"/>
</dbReference>
<feature type="signal peptide" evidence="4">
    <location>
        <begin position="1"/>
        <end position="34"/>
    </location>
</feature>
<dbReference type="PROSITE" id="PS51318">
    <property type="entry name" value="TAT"/>
    <property type="match status" value="1"/>
</dbReference>
<dbReference type="CDD" id="cd13921">
    <property type="entry name" value="Amicyanin"/>
    <property type="match status" value="1"/>
</dbReference>
<dbReference type="InterPro" id="IPR035668">
    <property type="entry name" value="Amicyanin"/>
</dbReference>
<evidence type="ECO:0000313" key="6">
    <source>
        <dbReference type="EMBL" id="GAA4483073.1"/>
    </source>
</evidence>
<evidence type="ECO:0000313" key="7">
    <source>
        <dbReference type="Proteomes" id="UP001501183"/>
    </source>
</evidence>
<accession>A0ABP8P716</accession>
<keyword evidence="4" id="KW-0732">Signal</keyword>
<dbReference type="PANTHER" id="PTHR36507">
    <property type="entry name" value="BLL1555 PROTEIN"/>
    <property type="match status" value="1"/>
</dbReference>
<dbReference type="InterPro" id="IPR008972">
    <property type="entry name" value="Cupredoxin"/>
</dbReference>
<evidence type="ECO:0000256" key="1">
    <source>
        <dbReference type="ARBA" id="ARBA00022723"/>
    </source>
</evidence>
<dbReference type="PROSITE" id="PS51257">
    <property type="entry name" value="PROKAR_LIPOPROTEIN"/>
    <property type="match status" value="1"/>
</dbReference>
<gene>
    <name evidence="6" type="ORF">GCM10023094_34100</name>
</gene>
<dbReference type="Pfam" id="PF00127">
    <property type="entry name" value="Copper-bind"/>
    <property type="match status" value="1"/>
</dbReference>
<dbReference type="Proteomes" id="UP001501183">
    <property type="component" value="Unassembled WGS sequence"/>
</dbReference>
<dbReference type="PANTHER" id="PTHR36507:SF1">
    <property type="entry name" value="BLL1555 PROTEIN"/>
    <property type="match status" value="1"/>
</dbReference>
<evidence type="ECO:0000259" key="5">
    <source>
        <dbReference type="Pfam" id="PF00127"/>
    </source>
</evidence>
<feature type="region of interest" description="Disordered" evidence="3">
    <location>
        <begin position="36"/>
        <end position="56"/>
    </location>
</feature>
<reference evidence="7" key="1">
    <citation type="journal article" date="2019" name="Int. J. Syst. Evol. Microbiol.">
        <title>The Global Catalogue of Microorganisms (GCM) 10K type strain sequencing project: providing services to taxonomists for standard genome sequencing and annotation.</title>
        <authorList>
            <consortium name="The Broad Institute Genomics Platform"/>
            <consortium name="The Broad Institute Genome Sequencing Center for Infectious Disease"/>
            <person name="Wu L."/>
            <person name="Ma J."/>
        </authorList>
    </citation>
    <scope>NUCLEOTIDE SEQUENCE [LARGE SCALE GENOMIC DNA]</scope>
    <source>
        <strain evidence="7">JCM 32206</strain>
    </source>
</reference>
<dbReference type="InterPro" id="IPR000923">
    <property type="entry name" value="BlueCu_1"/>
</dbReference>